<dbReference type="PANTHER" id="PTHR33137:SF45">
    <property type="entry name" value="OF RNA POLYMERASE II TRANSCRIPTION SUBUNIT 15A, PUTATIVE-RELATED"/>
    <property type="match status" value="1"/>
</dbReference>
<organism evidence="3 4">
    <name type="scientific">Trifolium subterraneum</name>
    <name type="common">Subterranean clover</name>
    <dbReference type="NCBI Taxonomy" id="3900"/>
    <lineage>
        <taxon>Eukaryota</taxon>
        <taxon>Viridiplantae</taxon>
        <taxon>Streptophyta</taxon>
        <taxon>Embryophyta</taxon>
        <taxon>Tracheophyta</taxon>
        <taxon>Spermatophyta</taxon>
        <taxon>Magnoliopsida</taxon>
        <taxon>eudicotyledons</taxon>
        <taxon>Gunneridae</taxon>
        <taxon>Pentapetalae</taxon>
        <taxon>rosids</taxon>
        <taxon>fabids</taxon>
        <taxon>Fabales</taxon>
        <taxon>Fabaceae</taxon>
        <taxon>Papilionoideae</taxon>
        <taxon>50 kb inversion clade</taxon>
        <taxon>NPAAA clade</taxon>
        <taxon>Hologalegina</taxon>
        <taxon>IRL clade</taxon>
        <taxon>Trifolieae</taxon>
        <taxon>Trifolium</taxon>
    </lineage>
</organism>
<feature type="region of interest" description="Disordered" evidence="1">
    <location>
        <begin position="174"/>
        <end position="195"/>
    </location>
</feature>
<evidence type="ECO:0000313" key="3">
    <source>
        <dbReference type="EMBL" id="GAU33105.1"/>
    </source>
</evidence>
<accession>A0A2Z6NAV1</accession>
<gene>
    <name evidence="3" type="ORF">TSUD_259560</name>
</gene>
<protein>
    <recommendedName>
        <fullName evidence="2">ARC105/Med15 mediator subunit C-terminal domain-containing protein</fullName>
    </recommendedName>
</protein>
<feature type="compositionally biased region" description="Polar residues" evidence="1">
    <location>
        <begin position="18"/>
        <end position="27"/>
    </location>
</feature>
<dbReference type="InterPro" id="IPR044661">
    <property type="entry name" value="MED15a/b/c-like"/>
</dbReference>
<dbReference type="GO" id="GO:0031490">
    <property type="term" value="F:chromatin DNA binding"/>
    <property type="evidence" value="ECO:0007669"/>
    <property type="project" value="InterPro"/>
</dbReference>
<evidence type="ECO:0000259" key="2">
    <source>
        <dbReference type="Pfam" id="PF21539"/>
    </source>
</evidence>
<dbReference type="OrthoDB" id="1929522at2759"/>
<proteinExistence type="predicted"/>
<dbReference type="PANTHER" id="PTHR33137">
    <property type="entry name" value="MEDIATOR OF RNA POLYMERASE II TRANSCRIPTION SUBUNIT 15A-RELATED"/>
    <property type="match status" value="1"/>
</dbReference>
<evidence type="ECO:0000256" key="1">
    <source>
        <dbReference type="SAM" id="MobiDB-lite"/>
    </source>
</evidence>
<dbReference type="Pfam" id="PF21539">
    <property type="entry name" value="Med15_C"/>
    <property type="match status" value="1"/>
</dbReference>
<sequence length="368" mass="38663">MAPSPMPGDSEKPIPGVSPSNAANVGQHTGGAAAPAQSLAIGTPGISASPLLAEFSGPDAYCNALAVTSGKSTAEQPIDRLIRAVQSMSTETLTSAVNDLSQVVSMSDMIAGSAPGNGSRAAVGEDLVSMTNCRLQARNFITQDGTGGIRKIKRYTSARPLNVVSSAGSKNDSIKQLSASEASQQESTATSNVKKPKAEVNHALLEEIQQINRRLIDTVVDISDENVDSTAAAVSAAEVAEGTVVKCSFIPVALGPTLKSQYASLQAPIQPLRLLIPPNYPNCSPIFLDKFPVKSREGNEDLSEKAKSKFSTSMRNLSHPMSLKDIAKTWDTSARGVISEYAQQFGGGTFSSKYGAWEYGTWEDILAA</sequence>
<dbReference type="EMBL" id="DF973516">
    <property type="protein sequence ID" value="GAU33105.1"/>
    <property type="molecule type" value="Genomic_DNA"/>
</dbReference>
<reference evidence="4" key="1">
    <citation type="journal article" date="2017" name="Front. Plant Sci.">
        <title>Climate Clever Clovers: New Paradigm to Reduce the Environmental Footprint of Ruminants by Breeding Low Methanogenic Forages Utilizing Haplotype Variation.</title>
        <authorList>
            <person name="Kaur P."/>
            <person name="Appels R."/>
            <person name="Bayer P.E."/>
            <person name="Keeble-Gagnere G."/>
            <person name="Wang J."/>
            <person name="Hirakawa H."/>
            <person name="Shirasawa K."/>
            <person name="Vercoe P."/>
            <person name="Stefanova K."/>
            <person name="Durmic Z."/>
            <person name="Nichols P."/>
            <person name="Revell C."/>
            <person name="Isobe S.N."/>
            <person name="Edwards D."/>
            <person name="Erskine W."/>
        </authorList>
    </citation>
    <scope>NUCLEOTIDE SEQUENCE [LARGE SCALE GENOMIC DNA]</scope>
    <source>
        <strain evidence="4">cv. Daliak</strain>
    </source>
</reference>
<dbReference type="GO" id="GO:0003713">
    <property type="term" value="F:transcription coactivator activity"/>
    <property type="evidence" value="ECO:0007669"/>
    <property type="project" value="InterPro"/>
</dbReference>
<feature type="compositionally biased region" description="Low complexity" evidence="1">
    <location>
        <begin position="178"/>
        <end position="191"/>
    </location>
</feature>
<evidence type="ECO:0000313" key="4">
    <source>
        <dbReference type="Proteomes" id="UP000242715"/>
    </source>
</evidence>
<name>A0A2Z6NAV1_TRISU</name>
<feature type="region of interest" description="Disordered" evidence="1">
    <location>
        <begin position="1"/>
        <end position="31"/>
    </location>
</feature>
<keyword evidence="4" id="KW-1185">Reference proteome</keyword>
<feature type="domain" description="ARC105/Med15 mediator subunit C-terminal" evidence="2">
    <location>
        <begin position="268"/>
        <end position="335"/>
    </location>
</feature>
<dbReference type="Proteomes" id="UP000242715">
    <property type="component" value="Unassembled WGS sequence"/>
</dbReference>
<dbReference type="AlphaFoldDB" id="A0A2Z6NAV1"/>
<dbReference type="InterPro" id="IPR048386">
    <property type="entry name" value="Med15_C"/>
</dbReference>